<dbReference type="EMBL" id="CP028901">
    <property type="protein sequence ID" value="AWB34041.1"/>
    <property type="molecule type" value="Genomic_DNA"/>
</dbReference>
<dbReference type="Pfam" id="PF05717">
    <property type="entry name" value="TnpB_IS66"/>
    <property type="match status" value="1"/>
</dbReference>
<organism evidence="1 3">
    <name type="scientific">Orrella marina</name>
    <dbReference type="NCBI Taxonomy" id="2163011"/>
    <lineage>
        <taxon>Bacteria</taxon>
        <taxon>Pseudomonadati</taxon>
        <taxon>Pseudomonadota</taxon>
        <taxon>Betaproteobacteria</taxon>
        <taxon>Burkholderiales</taxon>
        <taxon>Alcaligenaceae</taxon>
        <taxon>Orrella</taxon>
    </lineage>
</organism>
<dbReference type="NCBIfam" id="NF033819">
    <property type="entry name" value="IS66_TnpB"/>
    <property type="match status" value="1"/>
</dbReference>
<reference evidence="1 3" key="1">
    <citation type="submission" date="2018-04" db="EMBL/GenBank/DDBJ databases">
        <title>Bordetella sp. HZ20 isolated from seawater.</title>
        <authorList>
            <person name="Sun C."/>
        </authorList>
    </citation>
    <scope>NUCLEOTIDE SEQUENCE [LARGE SCALE GENOMIC DNA]</scope>
    <source>
        <strain evidence="1 3">HZ20</strain>
    </source>
</reference>
<protein>
    <recommendedName>
        <fullName evidence="4">Transposase</fullName>
    </recommendedName>
</protein>
<evidence type="ECO:0008006" key="4">
    <source>
        <dbReference type="Google" id="ProtNLM"/>
    </source>
</evidence>
<sequence length="121" mass="13590">MCRVLAGVAAMMRIEQYWLARDPIDMRAGMETMLGKVVSVFGAAQAHHAYLFTNRRGNRIKVLITDGFGVWVAARRLHDGGFTWTQSTGSSRLEMTQSQFDALVLGLPWQRVSKGEIVRYA</sequence>
<dbReference type="Proteomes" id="UP000244571">
    <property type="component" value="Chromosome"/>
</dbReference>
<evidence type="ECO:0000313" key="1">
    <source>
        <dbReference type="EMBL" id="AWB33596.1"/>
    </source>
</evidence>
<dbReference type="KEGG" id="boz:DBV39_10305"/>
<name>A0A2R4XIF1_9BURK</name>
<gene>
    <name evidence="1" type="ORF">DBV39_07605</name>
    <name evidence="2" type="ORF">DBV39_10305</name>
</gene>
<accession>A0A2R4XIF1</accession>
<dbReference type="EMBL" id="CP028901">
    <property type="protein sequence ID" value="AWB33596.1"/>
    <property type="molecule type" value="Genomic_DNA"/>
</dbReference>
<evidence type="ECO:0000313" key="2">
    <source>
        <dbReference type="EMBL" id="AWB34041.1"/>
    </source>
</evidence>
<keyword evidence="3" id="KW-1185">Reference proteome</keyword>
<proteinExistence type="predicted"/>
<dbReference type="AlphaFoldDB" id="A0A2R4XIF1"/>
<dbReference type="InterPro" id="IPR008878">
    <property type="entry name" value="Transposase_IS66_Orf2"/>
</dbReference>
<dbReference type="PANTHER" id="PTHR36455:SF1">
    <property type="entry name" value="BLR8292 PROTEIN"/>
    <property type="match status" value="1"/>
</dbReference>
<dbReference type="PANTHER" id="PTHR36455">
    <property type="match status" value="1"/>
</dbReference>
<dbReference type="KEGG" id="boz:DBV39_07605"/>
<evidence type="ECO:0000313" key="3">
    <source>
        <dbReference type="Proteomes" id="UP000244571"/>
    </source>
</evidence>